<sequence length="220" mass="25337">MDAALKSKGESMDNRLETPEMQERIKWAKTKISELVEEPSKNEFQAIFVMAIVTPILDELGADPAVIVGGHAVELYTSGSYKTADVDLVMIRDDLARMLFDRLGFVREGRFYFVPELDIPIEIPSSDLAGSKDKIYKVNTPDGYCYVIGIEDLVLDRLRAAEYWTDERSLEWARYLMSAQFNSIDIDYMRETASQEDLKLLERLNREYTWVVEHMDSNDK</sequence>
<organism evidence="1 2">
    <name type="scientific">Paenibacillus terreus</name>
    <dbReference type="NCBI Taxonomy" id="1387834"/>
    <lineage>
        <taxon>Bacteria</taxon>
        <taxon>Bacillati</taxon>
        <taxon>Bacillota</taxon>
        <taxon>Bacilli</taxon>
        <taxon>Bacillales</taxon>
        <taxon>Paenibacillaceae</taxon>
        <taxon>Paenibacillus</taxon>
    </lineage>
</organism>
<comment type="caution">
    <text evidence="1">The sequence shown here is derived from an EMBL/GenBank/DDBJ whole genome shotgun (WGS) entry which is preliminary data.</text>
</comment>
<name>A0ABV5B609_9BACL</name>
<evidence type="ECO:0008006" key="3">
    <source>
        <dbReference type="Google" id="ProtNLM"/>
    </source>
</evidence>
<proteinExistence type="predicted"/>
<dbReference type="RefSeq" id="WP_375524718.1">
    <property type="nucleotide sequence ID" value="NZ_JBHILM010000007.1"/>
</dbReference>
<evidence type="ECO:0000313" key="1">
    <source>
        <dbReference type="EMBL" id="MFB5680922.1"/>
    </source>
</evidence>
<dbReference type="EMBL" id="JBHILM010000007">
    <property type="protein sequence ID" value="MFB5680922.1"/>
    <property type="molecule type" value="Genomic_DNA"/>
</dbReference>
<keyword evidence="2" id="KW-1185">Reference proteome</keyword>
<accession>A0ABV5B609</accession>
<protein>
    <recommendedName>
        <fullName evidence="3">UbiD family decarboxylase</fullName>
    </recommendedName>
</protein>
<dbReference type="Proteomes" id="UP001580407">
    <property type="component" value="Unassembled WGS sequence"/>
</dbReference>
<gene>
    <name evidence="1" type="ORF">ACE3NQ_08375</name>
</gene>
<reference evidence="1 2" key="1">
    <citation type="submission" date="2024-09" db="EMBL/GenBank/DDBJ databases">
        <authorList>
            <person name="Ruan L."/>
        </authorList>
    </citation>
    <scope>NUCLEOTIDE SEQUENCE [LARGE SCALE GENOMIC DNA]</scope>
    <source>
        <strain evidence="1 2">D33</strain>
    </source>
</reference>
<evidence type="ECO:0000313" key="2">
    <source>
        <dbReference type="Proteomes" id="UP001580407"/>
    </source>
</evidence>